<reference evidence="2" key="1">
    <citation type="submission" date="2019-04" db="EMBL/GenBank/DDBJ databases">
        <title>Evolution of Biomass-Degrading Anaerobic Consortia Revealed by Metagenomics.</title>
        <authorList>
            <person name="Peng X."/>
        </authorList>
    </citation>
    <scope>NUCLEOTIDE SEQUENCE</scope>
    <source>
        <strain evidence="2">SIG141</strain>
    </source>
</reference>
<sequence length="131" mass="14889">MKRLLYIIIGVTLLLASCGTEDSDNGNLDGFWQMTSSPGITWAFQGRILELRDVKKVHQDIVMSFTREGDKLMLSDPYRVDRDSDDVALQNADLLIPYGISDTTTEFYISELTSSRMVLDNSASHLEFRKY</sequence>
<dbReference type="AlphaFoldDB" id="A0A928BRC7"/>
<organism evidence="2 3">
    <name type="scientific">Xylanibacter ruminicola</name>
    <name type="common">Prevotella ruminicola</name>
    <dbReference type="NCBI Taxonomy" id="839"/>
    <lineage>
        <taxon>Bacteria</taxon>
        <taxon>Pseudomonadati</taxon>
        <taxon>Bacteroidota</taxon>
        <taxon>Bacteroidia</taxon>
        <taxon>Bacteroidales</taxon>
        <taxon>Prevotellaceae</taxon>
        <taxon>Xylanibacter</taxon>
    </lineage>
</organism>
<comment type="caution">
    <text evidence="2">The sequence shown here is derived from an EMBL/GenBank/DDBJ whole genome shotgun (WGS) entry which is preliminary data.</text>
</comment>
<gene>
    <name evidence="2" type="ORF">E7102_03880</name>
</gene>
<dbReference type="Pfam" id="PF16585">
    <property type="entry name" value="Lipocalin_8"/>
    <property type="match status" value="1"/>
</dbReference>
<dbReference type="Gene3D" id="2.40.128.280">
    <property type="match status" value="1"/>
</dbReference>
<accession>A0A928BRC7</accession>
<dbReference type="PROSITE" id="PS51257">
    <property type="entry name" value="PROKAR_LIPOPROTEIN"/>
    <property type="match status" value="1"/>
</dbReference>
<dbReference type="InterPro" id="IPR024311">
    <property type="entry name" value="Lipocalin-like"/>
</dbReference>
<dbReference type="EMBL" id="SUYD01000004">
    <property type="protein sequence ID" value="MBE6265602.1"/>
    <property type="molecule type" value="Genomic_DNA"/>
</dbReference>
<name>A0A928BRC7_XYLRU</name>
<feature type="domain" description="Lipocalin-like" evidence="1">
    <location>
        <begin position="13"/>
        <end position="131"/>
    </location>
</feature>
<evidence type="ECO:0000313" key="2">
    <source>
        <dbReference type="EMBL" id="MBE6265602.1"/>
    </source>
</evidence>
<evidence type="ECO:0000313" key="3">
    <source>
        <dbReference type="Proteomes" id="UP000763088"/>
    </source>
</evidence>
<evidence type="ECO:0000259" key="1">
    <source>
        <dbReference type="Pfam" id="PF16585"/>
    </source>
</evidence>
<dbReference type="Proteomes" id="UP000763088">
    <property type="component" value="Unassembled WGS sequence"/>
</dbReference>
<protein>
    <recommendedName>
        <fullName evidence="1">Lipocalin-like domain-containing protein</fullName>
    </recommendedName>
</protein>
<proteinExistence type="predicted"/>